<feature type="transmembrane region" description="Helical" evidence="9">
    <location>
        <begin position="107"/>
        <end position="131"/>
    </location>
</feature>
<dbReference type="PIRSF" id="PIRSF037778">
    <property type="entry name" value="UCP037778_transp_RibU"/>
    <property type="match status" value="1"/>
</dbReference>
<name>A0A6N7S790_9FIRM</name>
<dbReference type="PANTHER" id="PTHR38438:SF1">
    <property type="entry name" value="RIBOFLAVIN TRANSPORTER RIBU"/>
    <property type="match status" value="1"/>
</dbReference>
<keyword evidence="13" id="KW-1185">Reference proteome</keyword>
<comment type="subcellular location">
    <subcellularLocation>
        <location evidence="1">Cell membrane</location>
        <topology evidence="1">Multi-pass membrane protein</topology>
    </subcellularLocation>
</comment>
<evidence type="ECO:0000313" key="11">
    <source>
        <dbReference type="EMBL" id="MSC33200.1"/>
    </source>
</evidence>
<proteinExistence type="inferred from homology"/>
<comment type="caution">
    <text evidence="10">The sequence shown here is derived from an EMBL/GenBank/DDBJ whole genome shotgun (WGS) entry which is preliminary data.</text>
</comment>
<dbReference type="GO" id="GO:0005886">
    <property type="term" value="C:plasma membrane"/>
    <property type="evidence" value="ECO:0007669"/>
    <property type="project" value="UniProtKB-SubCell"/>
</dbReference>
<gene>
    <name evidence="11" type="ORF">GKD88_08700</name>
    <name evidence="10" type="ORF">GKE08_09295</name>
</gene>
<dbReference type="Gene3D" id="1.10.1760.20">
    <property type="match status" value="1"/>
</dbReference>
<sequence>MSTKKMTTVGVLCAMALALNLVIRFPMIPTVSFLNYDPKDVVIVIGGLMYGPMTSLIMSAVCSGLEIFYRGGTPLDVVMNMISTCAFACTAAWIYKHNRTKNGAVFGLAAGVIASTASMLLWNYIITPIYFQIPRETVAMMLLPGYLPFNLLKSSLNAGLVLFLYKPVATILRRSSLAEKKVYEEKRSRGMVLLGFFIALTAICVTLALQGWI</sequence>
<keyword evidence="4 8" id="KW-1003">Cell membrane</keyword>
<evidence type="ECO:0000256" key="9">
    <source>
        <dbReference type="SAM" id="Phobius"/>
    </source>
</evidence>
<keyword evidence="6 9" id="KW-1133">Transmembrane helix</keyword>
<dbReference type="Proteomes" id="UP000433575">
    <property type="component" value="Unassembled WGS sequence"/>
</dbReference>
<dbReference type="InterPro" id="IPR024529">
    <property type="entry name" value="ECF_trnsprt_substrate-spec"/>
</dbReference>
<evidence type="ECO:0000256" key="4">
    <source>
        <dbReference type="ARBA" id="ARBA00022475"/>
    </source>
</evidence>
<evidence type="ECO:0000313" key="13">
    <source>
        <dbReference type="Proteomes" id="UP000480929"/>
    </source>
</evidence>
<keyword evidence="7 8" id="KW-0472">Membrane</keyword>
<keyword evidence="3 8" id="KW-0813">Transport</keyword>
<reference evidence="12 13" key="1">
    <citation type="journal article" date="2019" name="Nat. Med.">
        <title>A library of human gut bacterial isolates paired with longitudinal multiomics data enables mechanistic microbiome research.</title>
        <authorList>
            <person name="Poyet M."/>
            <person name="Groussin M."/>
            <person name="Gibbons S.M."/>
            <person name="Avila-Pacheco J."/>
            <person name="Jiang X."/>
            <person name="Kearney S.M."/>
            <person name="Perrotta A.R."/>
            <person name="Berdy B."/>
            <person name="Zhao S."/>
            <person name="Lieberman T.D."/>
            <person name="Swanson P.K."/>
            <person name="Smith M."/>
            <person name="Roesemann S."/>
            <person name="Alexander J.E."/>
            <person name="Rich S.A."/>
            <person name="Livny J."/>
            <person name="Vlamakis H."/>
            <person name="Clish C."/>
            <person name="Bullock K."/>
            <person name="Deik A."/>
            <person name="Scott J."/>
            <person name="Pierce K.A."/>
            <person name="Xavier R.J."/>
            <person name="Alm E.J."/>
        </authorList>
    </citation>
    <scope>NUCLEOTIDE SEQUENCE [LARGE SCALE GENOMIC DNA]</scope>
    <source>
        <strain evidence="10 12">BIOML-A4</strain>
        <strain evidence="11 13">BIOML-A5</strain>
    </source>
</reference>
<dbReference type="OrthoDB" id="9809216at2"/>
<comment type="similarity">
    <text evidence="2 8">Belongs to the prokaryotic riboflavin transporter (P-RFT) (TC 2.A.87) family.</text>
</comment>
<feature type="transmembrane region" description="Helical" evidence="9">
    <location>
        <begin position="192"/>
        <end position="212"/>
    </location>
</feature>
<evidence type="ECO:0000256" key="6">
    <source>
        <dbReference type="ARBA" id="ARBA00022989"/>
    </source>
</evidence>
<dbReference type="GO" id="GO:0032217">
    <property type="term" value="F:riboflavin transmembrane transporter activity"/>
    <property type="evidence" value="ECO:0007669"/>
    <property type="project" value="UniProtKB-UniRule"/>
</dbReference>
<dbReference type="GeneID" id="42457321"/>
<protein>
    <recommendedName>
        <fullName evidence="8">Riboflavin transporter</fullName>
    </recommendedName>
</protein>
<dbReference type="RefSeq" id="WP_020225531.1">
    <property type="nucleotide sequence ID" value="NZ_CABKSC010000003.1"/>
</dbReference>
<feature type="transmembrane region" description="Helical" evidence="9">
    <location>
        <begin position="77"/>
        <end position="95"/>
    </location>
</feature>
<evidence type="ECO:0000256" key="2">
    <source>
        <dbReference type="ARBA" id="ARBA00005540"/>
    </source>
</evidence>
<dbReference type="AlphaFoldDB" id="A0A6N7S790"/>
<organism evidence="10 12">
    <name type="scientific">Holdemania massiliensis</name>
    <dbReference type="NCBI Taxonomy" id="1468449"/>
    <lineage>
        <taxon>Bacteria</taxon>
        <taxon>Bacillati</taxon>
        <taxon>Bacillota</taxon>
        <taxon>Erysipelotrichia</taxon>
        <taxon>Erysipelotrichales</taxon>
        <taxon>Erysipelotrichaceae</taxon>
        <taxon>Holdemania</taxon>
    </lineage>
</organism>
<keyword evidence="5 9" id="KW-0812">Transmembrane</keyword>
<comment type="function">
    <text evidence="8">Probably a riboflavin-binding protein that interacts with the energy-coupling factor (ECF) ABC-transporter complex.</text>
</comment>
<evidence type="ECO:0000256" key="1">
    <source>
        <dbReference type="ARBA" id="ARBA00004651"/>
    </source>
</evidence>
<dbReference type="InterPro" id="IPR025720">
    <property type="entry name" value="RibU"/>
</dbReference>
<dbReference type="Proteomes" id="UP000480929">
    <property type="component" value="Unassembled WGS sequence"/>
</dbReference>
<accession>A0A6N7S790</accession>
<evidence type="ECO:0000313" key="10">
    <source>
        <dbReference type="EMBL" id="MSA89522.1"/>
    </source>
</evidence>
<dbReference type="PANTHER" id="PTHR38438">
    <property type="entry name" value="RIBOFLAVIN TRANSPORTER RIBU"/>
    <property type="match status" value="1"/>
</dbReference>
<evidence type="ECO:0000256" key="5">
    <source>
        <dbReference type="ARBA" id="ARBA00022692"/>
    </source>
</evidence>
<dbReference type="Pfam" id="PF12822">
    <property type="entry name" value="ECF_trnsprt"/>
    <property type="match status" value="1"/>
</dbReference>
<evidence type="ECO:0000256" key="7">
    <source>
        <dbReference type="ARBA" id="ARBA00023136"/>
    </source>
</evidence>
<dbReference type="EMBL" id="WKPJ01000012">
    <property type="protein sequence ID" value="MSA89522.1"/>
    <property type="molecule type" value="Genomic_DNA"/>
</dbReference>
<evidence type="ECO:0000256" key="8">
    <source>
        <dbReference type="PIRNR" id="PIRNR037778"/>
    </source>
</evidence>
<evidence type="ECO:0000313" key="12">
    <source>
        <dbReference type="Proteomes" id="UP000433575"/>
    </source>
</evidence>
<dbReference type="EMBL" id="WKPI01000013">
    <property type="protein sequence ID" value="MSC33200.1"/>
    <property type="molecule type" value="Genomic_DNA"/>
</dbReference>
<evidence type="ECO:0000256" key="3">
    <source>
        <dbReference type="ARBA" id="ARBA00022448"/>
    </source>
</evidence>